<sequence>MGDELVPLGLKATVRLPLRIPQAVNGKDIVIFPDKTRPPMPGAITLYGRNDMLQRRVRDQIIDKFPGAFPNGETA</sequence>
<gene>
    <name evidence="1" type="ORF">LCGC14_2109440</name>
</gene>
<comment type="caution">
    <text evidence="1">The sequence shown here is derived from an EMBL/GenBank/DDBJ whole genome shotgun (WGS) entry which is preliminary data.</text>
</comment>
<accession>A0A0F9H3W1</accession>
<dbReference type="AlphaFoldDB" id="A0A0F9H3W1"/>
<evidence type="ECO:0000313" key="1">
    <source>
        <dbReference type="EMBL" id="KKL69987.1"/>
    </source>
</evidence>
<dbReference type="EMBL" id="LAZR01026031">
    <property type="protein sequence ID" value="KKL69987.1"/>
    <property type="molecule type" value="Genomic_DNA"/>
</dbReference>
<organism evidence="1">
    <name type="scientific">marine sediment metagenome</name>
    <dbReference type="NCBI Taxonomy" id="412755"/>
    <lineage>
        <taxon>unclassified sequences</taxon>
        <taxon>metagenomes</taxon>
        <taxon>ecological metagenomes</taxon>
    </lineage>
</organism>
<name>A0A0F9H3W1_9ZZZZ</name>
<proteinExistence type="predicted"/>
<protein>
    <submittedName>
        <fullName evidence="1">Uncharacterized protein</fullName>
    </submittedName>
</protein>
<reference evidence="1" key="1">
    <citation type="journal article" date="2015" name="Nature">
        <title>Complex archaea that bridge the gap between prokaryotes and eukaryotes.</title>
        <authorList>
            <person name="Spang A."/>
            <person name="Saw J.H."/>
            <person name="Jorgensen S.L."/>
            <person name="Zaremba-Niedzwiedzka K."/>
            <person name="Martijn J."/>
            <person name="Lind A.E."/>
            <person name="van Eijk R."/>
            <person name="Schleper C."/>
            <person name="Guy L."/>
            <person name="Ettema T.J."/>
        </authorList>
    </citation>
    <scope>NUCLEOTIDE SEQUENCE</scope>
</reference>